<reference evidence="9 10" key="1">
    <citation type="submission" date="2017-05" db="EMBL/GenBank/DDBJ databases">
        <authorList>
            <person name="Varghese N."/>
            <person name="Submissions S."/>
        </authorList>
    </citation>
    <scope>NUCLEOTIDE SEQUENCE [LARGE SCALE GENOMIC DNA]</scope>
    <source>
        <strain evidence="9 10">DSM 29506</strain>
    </source>
</reference>
<comment type="catalytic activity">
    <reaction evidence="1">
        <text>ATP + protein L-histidine = ADP + protein N-phospho-L-histidine.</text>
        <dbReference type="EC" id="2.7.13.3"/>
    </reaction>
</comment>
<keyword evidence="3" id="KW-0597">Phosphoprotein</keyword>
<evidence type="ECO:0000256" key="6">
    <source>
        <dbReference type="ARBA" id="ARBA00023012"/>
    </source>
</evidence>
<keyword evidence="5 9" id="KW-0418">Kinase</keyword>
<dbReference type="AlphaFoldDB" id="A0A521DQH5"/>
<evidence type="ECO:0000259" key="8">
    <source>
        <dbReference type="PROSITE" id="PS50109"/>
    </source>
</evidence>
<dbReference type="InterPro" id="IPR050736">
    <property type="entry name" value="Sensor_HK_Regulatory"/>
</dbReference>
<dbReference type="Gene3D" id="3.30.565.10">
    <property type="entry name" value="Histidine kinase-like ATPase, C-terminal domain"/>
    <property type="match status" value="1"/>
</dbReference>
<dbReference type="PRINTS" id="PR00344">
    <property type="entry name" value="BCTRLSENSOR"/>
</dbReference>
<dbReference type="InterPro" id="IPR004358">
    <property type="entry name" value="Sig_transdc_His_kin-like_C"/>
</dbReference>
<dbReference type="InterPro" id="IPR005467">
    <property type="entry name" value="His_kinase_dom"/>
</dbReference>
<dbReference type="PROSITE" id="PS50109">
    <property type="entry name" value="HIS_KIN"/>
    <property type="match status" value="1"/>
</dbReference>
<dbReference type="InterPro" id="IPR003661">
    <property type="entry name" value="HisK_dim/P_dom"/>
</dbReference>
<keyword evidence="6" id="KW-0902">Two-component regulatory system</keyword>
<keyword evidence="7" id="KW-0812">Transmembrane</keyword>
<keyword evidence="10" id="KW-1185">Reference proteome</keyword>
<dbReference type="FunFam" id="3.30.565.10:FF:000006">
    <property type="entry name" value="Sensor histidine kinase WalK"/>
    <property type="match status" value="1"/>
</dbReference>
<feature type="domain" description="Histidine kinase" evidence="8">
    <location>
        <begin position="219"/>
        <end position="437"/>
    </location>
</feature>
<dbReference type="Pfam" id="PF02518">
    <property type="entry name" value="HATPase_c"/>
    <property type="match status" value="1"/>
</dbReference>
<dbReference type="InterPro" id="IPR036097">
    <property type="entry name" value="HisK_dim/P_sf"/>
</dbReference>
<evidence type="ECO:0000313" key="10">
    <source>
        <dbReference type="Proteomes" id="UP000316030"/>
    </source>
</evidence>
<protein>
    <recommendedName>
        <fullName evidence="2">histidine kinase</fullName>
        <ecNumber evidence="2">2.7.13.3</ecNumber>
    </recommendedName>
</protein>
<evidence type="ECO:0000256" key="2">
    <source>
        <dbReference type="ARBA" id="ARBA00012438"/>
    </source>
</evidence>
<proteinExistence type="predicted"/>
<keyword evidence="7" id="KW-0472">Membrane</keyword>
<dbReference type="Gene3D" id="1.10.287.130">
    <property type="match status" value="1"/>
</dbReference>
<dbReference type="InterPro" id="IPR036890">
    <property type="entry name" value="HATPase_C_sf"/>
</dbReference>
<evidence type="ECO:0000313" key="9">
    <source>
        <dbReference type="EMBL" id="SMO73989.1"/>
    </source>
</evidence>
<keyword evidence="7" id="KW-1133">Transmembrane helix</keyword>
<dbReference type="PANTHER" id="PTHR43711">
    <property type="entry name" value="TWO-COMPONENT HISTIDINE KINASE"/>
    <property type="match status" value="1"/>
</dbReference>
<dbReference type="EC" id="2.7.13.3" evidence="2"/>
<organism evidence="9 10">
    <name type="scientific">Thalassovita litoralis</name>
    <dbReference type="NCBI Taxonomy" id="1010611"/>
    <lineage>
        <taxon>Bacteria</taxon>
        <taxon>Pseudomonadati</taxon>
        <taxon>Pseudomonadota</taxon>
        <taxon>Alphaproteobacteria</taxon>
        <taxon>Rhodobacterales</taxon>
        <taxon>Roseobacteraceae</taxon>
        <taxon>Thalassovita</taxon>
    </lineage>
</organism>
<dbReference type="Pfam" id="PF00512">
    <property type="entry name" value="HisKA"/>
    <property type="match status" value="1"/>
</dbReference>
<evidence type="ECO:0000256" key="1">
    <source>
        <dbReference type="ARBA" id="ARBA00000085"/>
    </source>
</evidence>
<dbReference type="SMART" id="SM00387">
    <property type="entry name" value="HATPase_c"/>
    <property type="match status" value="1"/>
</dbReference>
<dbReference type="CDD" id="cd00075">
    <property type="entry name" value="HATPase"/>
    <property type="match status" value="1"/>
</dbReference>
<gene>
    <name evidence="9" type="ORF">SAMN06265173_11252</name>
</gene>
<dbReference type="SMART" id="SM00388">
    <property type="entry name" value="HisKA"/>
    <property type="match status" value="1"/>
</dbReference>
<evidence type="ECO:0000256" key="7">
    <source>
        <dbReference type="SAM" id="Phobius"/>
    </source>
</evidence>
<dbReference type="InterPro" id="IPR003594">
    <property type="entry name" value="HATPase_dom"/>
</dbReference>
<dbReference type="RefSeq" id="WP_142493435.1">
    <property type="nucleotide sequence ID" value="NZ_FXTO01000012.1"/>
</dbReference>
<evidence type="ECO:0000256" key="3">
    <source>
        <dbReference type="ARBA" id="ARBA00022553"/>
    </source>
</evidence>
<dbReference type="GO" id="GO:0000155">
    <property type="term" value="F:phosphorelay sensor kinase activity"/>
    <property type="evidence" value="ECO:0007669"/>
    <property type="project" value="InterPro"/>
</dbReference>
<dbReference type="PANTHER" id="PTHR43711:SF30">
    <property type="entry name" value="HISTIDINE KINASE"/>
    <property type="match status" value="1"/>
</dbReference>
<dbReference type="OrthoDB" id="7179697at2"/>
<dbReference type="EMBL" id="FXTO01000012">
    <property type="protein sequence ID" value="SMO73989.1"/>
    <property type="molecule type" value="Genomic_DNA"/>
</dbReference>
<feature type="transmembrane region" description="Helical" evidence="7">
    <location>
        <begin position="29"/>
        <end position="46"/>
    </location>
</feature>
<keyword evidence="4" id="KW-0808">Transferase</keyword>
<name>A0A521DQH5_9RHOB</name>
<dbReference type="Proteomes" id="UP000316030">
    <property type="component" value="Unassembled WGS sequence"/>
</dbReference>
<dbReference type="SUPFAM" id="SSF47384">
    <property type="entry name" value="Homodimeric domain of signal transducing histidine kinase"/>
    <property type="match status" value="1"/>
</dbReference>
<accession>A0A521DQH5</accession>
<dbReference type="SUPFAM" id="SSF55874">
    <property type="entry name" value="ATPase domain of HSP90 chaperone/DNA topoisomerase II/histidine kinase"/>
    <property type="match status" value="1"/>
</dbReference>
<dbReference type="CDD" id="cd00082">
    <property type="entry name" value="HisKA"/>
    <property type="match status" value="1"/>
</dbReference>
<sequence length="444" mass="47653">MSGVTGVSVDVADGAVQAASVLPVGLTPFHGVLLLFVAVLSVRAFVQPRPFVAASQQQPAKRKRKVRGGLRGAVQMLTGHSQPQLPAPKAEPQSHKLLEVAFTALLDEVFVFDPETSRVSFLNARAEARVAGLGLKKNRVRFPDLLPAANRAAVTGAIRNLRHSALDSVVFELTSAGAPLELTLKLIREDGADDCFMAVLRDISGRVSEARAQSDYVATLSHEMRTPLTSIKGAMDLIASGQMGVLSGNAAATLGVAQRNVDRLLRLTNDILDLEKLDAGKMRCDFEEVRMGLLVKGAIEEIQDYARKFDVSIRAEMRCQDCRTYADPMRLSQVMANLLSNAIKFSQPQTEVCASVCEMDGNIRVSVVDHGPGIPENIQADLFMPYSQGPQVQRKVASTGLGLSIAKKIVEAHGGSIGFESEPGQGATFYFELPKAGFTGDVAA</sequence>
<evidence type="ECO:0000256" key="5">
    <source>
        <dbReference type="ARBA" id="ARBA00022777"/>
    </source>
</evidence>
<evidence type="ECO:0000256" key="4">
    <source>
        <dbReference type="ARBA" id="ARBA00022679"/>
    </source>
</evidence>